<dbReference type="AlphaFoldDB" id="A0A1G7DHC4"/>
<evidence type="ECO:0000313" key="5">
    <source>
        <dbReference type="Proteomes" id="UP000182744"/>
    </source>
</evidence>
<organism evidence="3 5">
    <name type="scientific">Actinobaculum suis</name>
    <dbReference type="NCBI Taxonomy" id="1657"/>
    <lineage>
        <taxon>Bacteria</taxon>
        <taxon>Bacillati</taxon>
        <taxon>Actinomycetota</taxon>
        <taxon>Actinomycetes</taxon>
        <taxon>Actinomycetales</taxon>
        <taxon>Actinomycetaceae</taxon>
        <taxon>Actinobaculum</taxon>
    </lineage>
</organism>
<dbReference type="EMBL" id="FNAU01000011">
    <property type="protein sequence ID" value="SDE50907.1"/>
    <property type="molecule type" value="Genomic_DNA"/>
</dbReference>
<feature type="chain" id="PRO_5042685438" evidence="1">
    <location>
        <begin position="38"/>
        <end position="142"/>
    </location>
</feature>
<protein>
    <submittedName>
        <fullName evidence="3">Uncharacterized protein</fullName>
    </submittedName>
</protein>
<evidence type="ECO:0000313" key="6">
    <source>
        <dbReference type="Proteomes" id="UP000269974"/>
    </source>
</evidence>
<feature type="signal peptide" evidence="1">
    <location>
        <begin position="1"/>
        <end position="37"/>
    </location>
</feature>
<evidence type="ECO:0000313" key="3">
    <source>
        <dbReference type="EMBL" id="SDE50907.1"/>
    </source>
</evidence>
<dbReference type="Proteomes" id="UP001273799">
    <property type="component" value="Unassembled WGS sequence"/>
</dbReference>
<accession>A0A1G7DHC4</accession>
<evidence type="ECO:0000256" key="1">
    <source>
        <dbReference type="SAM" id="SignalP"/>
    </source>
</evidence>
<reference evidence="5" key="1">
    <citation type="submission" date="2016-10" db="EMBL/GenBank/DDBJ databases">
        <authorList>
            <person name="Varghese N."/>
        </authorList>
    </citation>
    <scope>NUCLEOTIDE SEQUENCE [LARGE SCALE GENOMIC DNA]</scope>
    <source>
        <strain evidence="5">DSM 20639</strain>
    </source>
</reference>
<sequence>MARNILDMKRKLTKASVATAVASALFATTVNITPAVASTDAHIEVESQPSPIVSNAISSQSDDLLLEFAKLYPVHEPGSLHHGERFDLESSRVQPNFAWGAVFRVLLSKPACEAARAFYNNQFPDKPKLKCRKRGKVWVLTR</sequence>
<dbReference type="Proteomes" id="UP000182744">
    <property type="component" value="Unassembled WGS sequence"/>
</dbReference>
<name>A0A1G7DHC4_9ACTO</name>
<keyword evidence="1" id="KW-0732">Signal</keyword>
<proteinExistence type="predicted"/>
<reference evidence="3" key="2">
    <citation type="submission" date="2016-10" db="EMBL/GenBank/DDBJ databases">
        <authorList>
            <person name="de Groot N.N."/>
        </authorList>
    </citation>
    <scope>NUCLEOTIDE SEQUENCE [LARGE SCALE GENOMIC DNA]</scope>
    <source>
        <strain evidence="3">DSM 20639</strain>
    </source>
</reference>
<evidence type="ECO:0000313" key="2">
    <source>
        <dbReference type="EMBL" id="MDY5154075.1"/>
    </source>
</evidence>
<dbReference type="EMBL" id="UYIO01000001">
    <property type="protein sequence ID" value="VDG76990.1"/>
    <property type="molecule type" value="Genomic_DNA"/>
</dbReference>
<dbReference type="EMBL" id="JAWNFU010000006">
    <property type="protein sequence ID" value="MDY5154075.1"/>
    <property type="molecule type" value="Genomic_DNA"/>
</dbReference>
<gene>
    <name evidence="4" type="ORF">NCTC10327_01618</name>
    <name evidence="2" type="ORF">R6G71_08500</name>
    <name evidence="3" type="ORF">SAMN05421878_11137</name>
</gene>
<reference evidence="2" key="4">
    <citation type="submission" date="2023-10" db="EMBL/GenBank/DDBJ databases">
        <title>Whole Genome based description of the genera Actinobaculum and Actinotignum reveals a complex phylogenetic relationship within the species included in the genus Actinotignum.</title>
        <authorList>
            <person name="Jensen C.S."/>
            <person name="Dargis R."/>
            <person name="Kemp M."/>
            <person name="Christensen J.J."/>
        </authorList>
    </citation>
    <scope>NUCLEOTIDE SEQUENCE</scope>
    <source>
        <strain evidence="2">Actinobaculum_suis_CCUG19206T</strain>
    </source>
</reference>
<reference evidence="4 6" key="3">
    <citation type="submission" date="2018-11" db="EMBL/GenBank/DDBJ databases">
        <authorList>
            <consortium name="Pathogen Informatics"/>
        </authorList>
    </citation>
    <scope>NUCLEOTIDE SEQUENCE [LARGE SCALE GENOMIC DNA]</scope>
    <source>
        <strain evidence="4 6">NCTC10327</strain>
    </source>
</reference>
<dbReference type="Proteomes" id="UP000269974">
    <property type="component" value="Unassembled WGS sequence"/>
</dbReference>
<keyword evidence="5" id="KW-1185">Reference proteome</keyword>
<evidence type="ECO:0000313" key="4">
    <source>
        <dbReference type="EMBL" id="VDG76990.1"/>
    </source>
</evidence>